<sequence>MSNKENIVQFLSKNNIKPNNLTLYRQALTHSSYNKFSKKNVNDKDYQTFEFLGDSILQFLVSNYLIKNYQDFDAGYLTLLRSNMVNTRNLNEISEFLNLKNLMLTAPGHMGGEVKKSPKVGADIFESFVAAIYLDQGLERANNFLSKYLYPSAEKFVKNKTLKDSKTTFQEYIQSFSKNAVYYQTINLSNSLFESKVIHDNNVYGKGQGKSKTEAEENAANDALKKLRMM</sequence>
<dbReference type="Pfam" id="PF00035">
    <property type="entry name" value="dsrm"/>
    <property type="match status" value="1"/>
</dbReference>
<dbReference type="PROSITE" id="PS50142">
    <property type="entry name" value="RNASE_3_2"/>
    <property type="match status" value="1"/>
</dbReference>
<evidence type="ECO:0000256" key="9">
    <source>
        <dbReference type="ARBA" id="ARBA00022801"/>
    </source>
</evidence>
<keyword evidence="17" id="KW-1185">Reference proteome</keyword>
<dbReference type="InterPro" id="IPR011907">
    <property type="entry name" value="RNase_III"/>
</dbReference>
<feature type="domain" description="DRBM" evidence="14">
    <location>
        <begin position="164"/>
        <end position="229"/>
    </location>
</feature>
<evidence type="ECO:0000256" key="11">
    <source>
        <dbReference type="ARBA" id="ARBA00022884"/>
    </source>
</evidence>
<keyword evidence="5 13" id="KW-0819">tRNA processing</keyword>
<dbReference type="Pfam" id="PF14622">
    <property type="entry name" value="Ribonucleas_3_3"/>
    <property type="match status" value="1"/>
</dbReference>
<keyword evidence="13" id="KW-0699">rRNA-binding</keyword>
<comment type="function">
    <text evidence="12 13">Digests double-stranded RNA. Involved in the processing of primary rRNA transcript to yield the immediate precursors to the large and small rRNAs (23S and 16S). Processes some mRNAs, and tRNAs when they are encoded in the rRNA operon. Processes pre-crRNA and tracrRNA of type II CRISPR loci if present in the organism.</text>
</comment>
<dbReference type="RefSeq" id="WP_006608509.1">
    <property type="nucleotide sequence ID" value="NZ_AFXA01000008.1"/>
</dbReference>
<protein>
    <recommendedName>
        <fullName evidence="13">Ribonuclease 3</fullName>
        <ecNumber evidence="13">3.1.26.3</ecNumber>
    </recommendedName>
    <alternativeName>
        <fullName evidence="13">Ribonuclease III</fullName>
        <shortName evidence="13">RNase III</shortName>
    </alternativeName>
</protein>
<proteinExistence type="inferred from homology"/>
<reference evidence="16 17" key="1">
    <citation type="journal article" date="2013" name="Genome Announc.">
        <title>Genome Sequence of Mycoplasma columbinum Strain SF7.</title>
        <authorList>
            <person name="Guo Z."/>
            <person name="Xu X."/>
            <person name="Zheng Q."/>
            <person name="Li T."/>
            <person name="Kuang S."/>
            <person name="Zhang Z."/>
            <person name="Chen Y."/>
            <person name="Lu X."/>
            <person name="Zhou R."/>
            <person name="Bi D."/>
            <person name="Jin H."/>
        </authorList>
    </citation>
    <scope>NUCLEOTIDE SEQUENCE [LARGE SCALE GENOMIC DNA]</scope>
    <source>
        <strain evidence="16 17">SF7</strain>
    </source>
</reference>
<dbReference type="GO" id="GO:0004525">
    <property type="term" value="F:ribonuclease III activity"/>
    <property type="evidence" value="ECO:0007669"/>
    <property type="project" value="UniProtKB-UniRule"/>
</dbReference>
<dbReference type="HAMAP" id="MF_00104">
    <property type="entry name" value="RNase_III"/>
    <property type="match status" value="1"/>
</dbReference>
<dbReference type="PROSITE" id="PS50137">
    <property type="entry name" value="DS_RBD"/>
    <property type="match status" value="1"/>
</dbReference>
<dbReference type="InterPro" id="IPR036389">
    <property type="entry name" value="RNase_III_sf"/>
</dbReference>
<dbReference type="GO" id="GO:0019843">
    <property type="term" value="F:rRNA binding"/>
    <property type="evidence" value="ECO:0007669"/>
    <property type="project" value="UniProtKB-KW"/>
</dbReference>
<dbReference type="SUPFAM" id="SSF54768">
    <property type="entry name" value="dsRNA-binding domain-like"/>
    <property type="match status" value="1"/>
</dbReference>
<evidence type="ECO:0000256" key="10">
    <source>
        <dbReference type="ARBA" id="ARBA00022842"/>
    </source>
</evidence>
<comment type="similarity">
    <text evidence="2">Belongs to the ribonuclease III family.</text>
</comment>
<dbReference type="GO" id="GO:0006397">
    <property type="term" value="P:mRNA processing"/>
    <property type="evidence" value="ECO:0007669"/>
    <property type="project" value="UniProtKB-UniRule"/>
</dbReference>
<evidence type="ECO:0000256" key="3">
    <source>
        <dbReference type="ARBA" id="ARBA00022552"/>
    </source>
</evidence>
<gene>
    <name evidence="13" type="primary">rnc</name>
    <name evidence="16" type="ORF">MCSF7_00441</name>
</gene>
<feature type="binding site" evidence="13">
    <location>
        <position position="126"/>
    </location>
    <ligand>
        <name>Mg(2+)</name>
        <dbReference type="ChEBI" id="CHEBI:18420"/>
    </ligand>
</feature>
<dbReference type="AlphaFoldDB" id="F9UJP2"/>
<feature type="binding site" evidence="13">
    <location>
        <position position="50"/>
    </location>
    <ligand>
        <name>Mg(2+)</name>
        <dbReference type="ChEBI" id="CHEBI:18420"/>
    </ligand>
</feature>
<dbReference type="eggNOG" id="COG0571">
    <property type="taxonomic scope" value="Bacteria"/>
</dbReference>
<feature type="domain" description="RNase III" evidence="15">
    <location>
        <begin position="7"/>
        <end position="137"/>
    </location>
</feature>
<evidence type="ECO:0000256" key="4">
    <source>
        <dbReference type="ARBA" id="ARBA00022664"/>
    </source>
</evidence>
<dbReference type="CDD" id="cd10845">
    <property type="entry name" value="DSRM_RNAse_III_family"/>
    <property type="match status" value="1"/>
</dbReference>
<evidence type="ECO:0000313" key="16">
    <source>
        <dbReference type="EMBL" id="EGV00423.1"/>
    </source>
</evidence>
<dbReference type="NCBIfam" id="TIGR02191">
    <property type="entry name" value="RNaseIII"/>
    <property type="match status" value="1"/>
</dbReference>
<keyword evidence="3 13" id="KW-0698">rRNA processing</keyword>
<comment type="catalytic activity">
    <reaction evidence="1 13">
        <text>Endonucleolytic cleavage to 5'-phosphomonoester.</text>
        <dbReference type="EC" id="3.1.26.3"/>
    </reaction>
</comment>
<evidence type="ECO:0000256" key="6">
    <source>
        <dbReference type="ARBA" id="ARBA00022722"/>
    </source>
</evidence>
<dbReference type="STRING" id="1037410.MCSF7_00441"/>
<keyword evidence="6 13" id="KW-0540">Nuclease</keyword>
<dbReference type="SMART" id="SM00535">
    <property type="entry name" value="RIBOc"/>
    <property type="match status" value="1"/>
</dbReference>
<feature type="binding site" evidence="13">
    <location>
        <position position="123"/>
    </location>
    <ligand>
        <name>Mg(2+)</name>
        <dbReference type="ChEBI" id="CHEBI:18420"/>
    </ligand>
</feature>
<dbReference type="EC" id="3.1.26.3" evidence="13"/>
<dbReference type="Gene3D" id="3.30.160.20">
    <property type="match status" value="1"/>
</dbReference>
<keyword evidence="13" id="KW-0963">Cytoplasm</keyword>
<dbReference type="GO" id="GO:0046872">
    <property type="term" value="F:metal ion binding"/>
    <property type="evidence" value="ECO:0007669"/>
    <property type="project" value="UniProtKB-KW"/>
</dbReference>
<dbReference type="PROSITE" id="PS00517">
    <property type="entry name" value="RNASE_3_1"/>
    <property type="match status" value="1"/>
</dbReference>
<keyword evidence="9 13" id="KW-0378">Hydrolase</keyword>
<dbReference type="SUPFAM" id="SSF69065">
    <property type="entry name" value="RNase III domain-like"/>
    <property type="match status" value="1"/>
</dbReference>
<evidence type="ECO:0000259" key="14">
    <source>
        <dbReference type="PROSITE" id="PS50137"/>
    </source>
</evidence>
<dbReference type="GO" id="GO:0006364">
    <property type="term" value="P:rRNA processing"/>
    <property type="evidence" value="ECO:0007669"/>
    <property type="project" value="UniProtKB-UniRule"/>
</dbReference>
<evidence type="ECO:0000313" key="17">
    <source>
        <dbReference type="Proteomes" id="UP000004978"/>
    </source>
</evidence>
<evidence type="ECO:0000256" key="13">
    <source>
        <dbReference type="HAMAP-Rule" id="MF_00104"/>
    </source>
</evidence>
<dbReference type="GO" id="GO:0005737">
    <property type="term" value="C:cytoplasm"/>
    <property type="evidence" value="ECO:0007669"/>
    <property type="project" value="UniProtKB-SubCell"/>
</dbReference>
<keyword evidence="10 13" id="KW-0460">Magnesium</keyword>
<dbReference type="GO" id="GO:0008033">
    <property type="term" value="P:tRNA processing"/>
    <property type="evidence" value="ECO:0007669"/>
    <property type="project" value="UniProtKB-KW"/>
</dbReference>
<dbReference type="EMBL" id="AFXA01000008">
    <property type="protein sequence ID" value="EGV00423.1"/>
    <property type="molecule type" value="Genomic_DNA"/>
</dbReference>
<dbReference type="SMART" id="SM00358">
    <property type="entry name" value="DSRM"/>
    <property type="match status" value="1"/>
</dbReference>
<evidence type="ECO:0000256" key="1">
    <source>
        <dbReference type="ARBA" id="ARBA00000109"/>
    </source>
</evidence>
<evidence type="ECO:0000259" key="15">
    <source>
        <dbReference type="PROSITE" id="PS50142"/>
    </source>
</evidence>
<keyword evidence="4 13" id="KW-0507">mRNA processing</keyword>
<dbReference type="PANTHER" id="PTHR14950">
    <property type="entry name" value="DICER-RELATED"/>
    <property type="match status" value="1"/>
</dbReference>
<dbReference type="PANTHER" id="PTHR14950:SF37">
    <property type="entry name" value="ENDORIBONUCLEASE DICER"/>
    <property type="match status" value="1"/>
</dbReference>
<dbReference type="InterPro" id="IPR014720">
    <property type="entry name" value="dsRBD_dom"/>
</dbReference>
<dbReference type="Proteomes" id="UP000004978">
    <property type="component" value="Unassembled WGS sequence"/>
</dbReference>
<evidence type="ECO:0000256" key="8">
    <source>
        <dbReference type="ARBA" id="ARBA00022759"/>
    </source>
</evidence>
<keyword evidence="8 13" id="KW-0255">Endonuclease</keyword>
<evidence type="ECO:0000256" key="7">
    <source>
        <dbReference type="ARBA" id="ARBA00022723"/>
    </source>
</evidence>
<name>F9UJP2_9BACT</name>
<comment type="caution">
    <text evidence="16">The sequence shown here is derived from an EMBL/GenBank/DDBJ whole genome shotgun (WGS) entry which is preliminary data.</text>
</comment>
<comment type="cofactor">
    <cofactor evidence="13">
        <name>Mg(2+)</name>
        <dbReference type="ChEBI" id="CHEBI:18420"/>
    </cofactor>
</comment>
<keyword evidence="11 13" id="KW-0694">RNA-binding</keyword>
<keyword evidence="7 13" id="KW-0479">Metal-binding</keyword>
<dbReference type="InterPro" id="IPR000999">
    <property type="entry name" value="RNase_III_dom"/>
</dbReference>
<evidence type="ECO:0000256" key="5">
    <source>
        <dbReference type="ARBA" id="ARBA00022694"/>
    </source>
</evidence>
<comment type="subunit">
    <text evidence="13">Homodimer.</text>
</comment>
<evidence type="ECO:0000256" key="2">
    <source>
        <dbReference type="ARBA" id="ARBA00010183"/>
    </source>
</evidence>
<organism evidence="16 17">
    <name type="scientific">Mycoplasmopsis columbina SF7</name>
    <dbReference type="NCBI Taxonomy" id="1037410"/>
    <lineage>
        <taxon>Bacteria</taxon>
        <taxon>Bacillati</taxon>
        <taxon>Mycoplasmatota</taxon>
        <taxon>Mycoplasmoidales</taxon>
        <taxon>Metamycoplasmataceae</taxon>
        <taxon>Mycoplasmopsis</taxon>
    </lineage>
</organism>
<evidence type="ECO:0000256" key="12">
    <source>
        <dbReference type="ARBA" id="ARBA00049596"/>
    </source>
</evidence>
<comment type="subcellular location">
    <subcellularLocation>
        <location evidence="13">Cytoplasm</location>
    </subcellularLocation>
</comment>
<feature type="active site" evidence="13">
    <location>
        <position position="126"/>
    </location>
</feature>
<dbReference type="Gene3D" id="1.10.1520.10">
    <property type="entry name" value="Ribonuclease III domain"/>
    <property type="match status" value="1"/>
</dbReference>
<accession>F9UJP2</accession>
<feature type="active site" evidence="13">
    <location>
        <position position="54"/>
    </location>
</feature>
<dbReference type="CDD" id="cd00593">
    <property type="entry name" value="RIBOc"/>
    <property type="match status" value="1"/>
</dbReference>